<proteinExistence type="predicted"/>
<dbReference type="RefSeq" id="XP_027617130.1">
    <property type="nucleotide sequence ID" value="XM_027761329.1"/>
</dbReference>
<protein>
    <submittedName>
        <fullName evidence="1">Uncharacterized protein</fullName>
    </submittedName>
</protein>
<comment type="caution">
    <text evidence="1">The sequence shown here is derived from an EMBL/GenBank/DDBJ whole genome shotgun (WGS) entry which is preliminary data.</text>
</comment>
<sequence length="98" mass="10563">MADPQNSQDFESEDAEPAVISLSDVISPSHTQAVFGADQATHKGDSSTTLNPTFERVLSARNAHVWVPIIASTRRGGKASRGCLTDLERDQAQLSLVR</sequence>
<gene>
    <name evidence="1" type="ORF">SCP_0900960</name>
</gene>
<reference evidence="1 2" key="1">
    <citation type="journal article" date="2018" name="Sci. Rep.">
        <title>Genome sequence of the cauliflower mushroom Sparassis crispa (Hanabiratake) and its association with beneficial usage.</title>
        <authorList>
            <person name="Kiyama R."/>
            <person name="Furutani Y."/>
            <person name="Kawaguchi K."/>
            <person name="Nakanishi T."/>
        </authorList>
    </citation>
    <scope>NUCLEOTIDE SEQUENCE [LARGE SCALE GENOMIC DNA]</scope>
</reference>
<accession>A0A401GVG0</accession>
<dbReference type="AlphaFoldDB" id="A0A401GVG0"/>
<dbReference type="Proteomes" id="UP000287166">
    <property type="component" value="Unassembled WGS sequence"/>
</dbReference>
<evidence type="ECO:0000313" key="1">
    <source>
        <dbReference type="EMBL" id="GBE86217.1"/>
    </source>
</evidence>
<keyword evidence="2" id="KW-1185">Reference proteome</keyword>
<dbReference type="GeneID" id="38783134"/>
<evidence type="ECO:0000313" key="2">
    <source>
        <dbReference type="Proteomes" id="UP000287166"/>
    </source>
</evidence>
<name>A0A401GVG0_9APHY</name>
<dbReference type="EMBL" id="BFAD01000009">
    <property type="protein sequence ID" value="GBE86217.1"/>
    <property type="molecule type" value="Genomic_DNA"/>
</dbReference>
<organism evidence="1 2">
    <name type="scientific">Sparassis crispa</name>
    <dbReference type="NCBI Taxonomy" id="139825"/>
    <lineage>
        <taxon>Eukaryota</taxon>
        <taxon>Fungi</taxon>
        <taxon>Dikarya</taxon>
        <taxon>Basidiomycota</taxon>
        <taxon>Agaricomycotina</taxon>
        <taxon>Agaricomycetes</taxon>
        <taxon>Polyporales</taxon>
        <taxon>Sparassidaceae</taxon>
        <taxon>Sparassis</taxon>
    </lineage>
</organism>
<dbReference type="InParanoid" id="A0A401GVG0"/>